<reference evidence="2" key="1">
    <citation type="submission" date="2016-10" db="EMBL/GenBank/DDBJ databases">
        <authorList>
            <person name="Varghese N."/>
            <person name="Submissions S."/>
        </authorList>
    </citation>
    <scope>NUCLEOTIDE SEQUENCE [LARGE SCALE GENOMIC DNA]</scope>
    <source>
        <strain evidence="2">DSM 17616</strain>
    </source>
</reference>
<accession>A0A1H6NLL5</accession>
<protein>
    <submittedName>
        <fullName evidence="1">Uncharacterized protein</fullName>
    </submittedName>
</protein>
<dbReference type="AlphaFoldDB" id="A0A1H6NLL5"/>
<sequence>MQKNDPLINQLEQALFAIQLSISTLKGDNDPRQLLLFGPPPQIEITEHRGHLCILVKRCD</sequence>
<dbReference type="Proteomes" id="UP000199371">
    <property type="component" value="Unassembled WGS sequence"/>
</dbReference>
<evidence type="ECO:0000313" key="1">
    <source>
        <dbReference type="EMBL" id="SEI13167.1"/>
    </source>
</evidence>
<keyword evidence="2" id="KW-1185">Reference proteome</keyword>
<name>A0A1H6NLL5_9GAMM</name>
<gene>
    <name evidence="1" type="ORF">SAMN05660691_04057</name>
</gene>
<dbReference type="EMBL" id="FNXF01000027">
    <property type="protein sequence ID" value="SEI13167.1"/>
    <property type="molecule type" value="Genomic_DNA"/>
</dbReference>
<organism evidence="1 2">
    <name type="scientific">Rheinheimera pacifica</name>
    <dbReference type="NCBI Taxonomy" id="173990"/>
    <lineage>
        <taxon>Bacteria</taxon>
        <taxon>Pseudomonadati</taxon>
        <taxon>Pseudomonadota</taxon>
        <taxon>Gammaproteobacteria</taxon>
        <taxon>Chromatiales</taxon>
        <taxon>Chromatiaceae</taxon>
        <taxon>Rheinheimera</taxon>
    </lineage>
</organism>
<evidence type="ECO:0000313" key="2">
    <source>
        <dbReference type="Proteomes" id="UP000199371"/>
    </source>
</evidence>
<proteinExistence type="predicted"/>